<keyword evidence="3" id="KW-0472">Membrane</keyword>
<reference evidence="5 6" key="1">
    <citation type="submission" date="2023-07" db="EMBL/GenBank/DDBJ databases">
        <title>Sorghum-associated microbial communities from plants grown in Nebraska, USA.</title>
        <authorList>
            <person name="Schachtman D."/>
        </authorList>
    </citation>
    <scope>NUCLEOTIDE SEQUENCE [LARGE SCALE GENOMIC DNA]</scope>
    <source>
        <strain evidence="5 6">2980</strain>
    </source>
</reference>
<organism evidence="5 6">
    <name type="scientific">Microbacterium resistens</name>
    <dbReference type="NCBI Taxonomy" id="156977"/>
    <lineage>
        <taxon>Bacteria</taxon>
        <taxon>Bacillati</taxon>
        <taxon>Actinomycetota</taxon>
        <taxon>Actinomycetes</taxon>
        <taxon>Micrococcales</taxon>
        <taxon>Microbacteriaceae</taxon>
        <taxon>Microbacterium</taxon>
    </lineage>
</organism>
<evidence type="ECO:0000259" key="4">
    <source>
        <dbReference type="Pfam" id="PF14257"/>
    </source>
</evidence>
<feature type="region of interest" description="Disordered" evidence="2">
    <location>
        <begin position="1"/>
        <end position="34"/>
    </location>
</feature>
<keyword evidence="6" id="KW-1185">Reference proteome</keyword>
<protein>
    <recommendedName>
        <fullName evidence="4">DUF4349 domain-containing protein</fullName>
    </recommendedName>
</protein>
<dbReference type="Pfam" id="PF14257">
    <property type="entry name" value="DUF4349"/>
    <property type="match status" value="1"/>
</dbReference>
<feature type="domain" description="DUF4349" evidence="4">
    <location>
        <begin position="146"/>
        <end position="368"/>
    </location>
</feature>
<keyword evidence="3" id="KW-1133">Transmembrane helix</keyword>
<evidence type="ECO:0000256" key="3">
    <source>
        <dbReference type="SAM" id="Phobius"/>
    </source>
</evidence>
<comment type="caution">
    <text evidence="5">The sequence shown here is derived from an EMBL/GenBank/DDBJ whole genome shotgun (WGS) entry which is preliminary data.</text>
</comment>
<feature type="transmembrane region" description="Helical" evidence="3">
    <location>
        <begin position="346"/>
        <end position="371"/>
    </location>
</feature>
<sequence length="389" mass="40048">MNTQNPDAPRNAAEPDHPELPDLPDLPEFSDEAVDRVEDAVFARIADERTASTVRTSARSRARRRRWLTAGGVAAAFAAGVLVTPAVLNGMGESGSFTSATVPQPADAVAEGGALSESVSGQAADSASGAKADTGTSSGVRSSTPREVVTTGNATVRVDDVRKAADALTALAETHGGYVESVTVGTTDPKTGALLPDTAPGSAPTPEDNGWISLRVPSADLTEVMAALGDYGKVESSSIGKSDVTAAAVDLRARIASSTASVERLTALMANAGSVSELLEAEVALTDRQAQLESYQQQLTDLESQISMSSLQVTLSRTAPAAADPAGFGDGLSAGWTGFIVSLNALVVAAGFVLPWLGIALLLGLVVWGIVRLVRIRRRPRRASSADES</sequence>
<proteinExistence type="predicted"/>
<name>A0ABU1S8L4_9MICO</name>
<keyword evidence="1" id="KW-0175">Coiled coil</keyword>
<dbReference type="RefSeq" id="WP_310017246.1">
    <property type="nucleotide sequence ID" value="NZ_JAVDUM010000002.1"/>
</dbReference>
<evidence type="ECO:0000256" key="1">
    <source>
        <dbReference type="SAM" id="Coils"/>
    </source>
</evidence>
<evidence type="ECO:0000256" key="2">
    <source>
        <dbReference type="SAM" id="MobiDB-lite"/>
    </source>
</evidence>
<feature type="region of interest" description="Disordered" evidence="2">
    <location>
        <begin position="108"/>
        <end position="148"/>
    </location>
</feature>
<evidence type="ECO:0000313" key="6">
    <source>
        <dbReference type="Proteomes" id="UP001259347"/>
    </source>
</evidence>
<feature type="coiled-coil region" evidence="1">
    <location>
        <begin position="278"/>
        <end position="312"/>
    </location>
</feature>
<dbReference type="EMBL" id="JAVDUM010000002">
    <property type="protein sequence ID" value="MDR6865944.1"/>
    <property type="molecule type" value="Genomic_DNA"/>
</dbReference>
<keyword evidence="3" id="KW-0812">Transmembrane</keyword>
<dbReference type="Proteomes" id="UP001259347">
    <property type="component" value="Unassembled WGS sequence"/>
</dbReference>
<dbReference type="InterPro" id="IPR025645">
    <property type="entry name" value="DUF4349"/>
</dbReference>
<accession>A0ABU1S8L4</accession>
<gene>
    <name evidence="5" type="ORF">J2Y69_000529</name>
</gene>
<feature type="compositionally biased region" description="Polar residues" evidence="2">
    <location>
        <begin position="134"/>
        <end position="148"/>
    </location>
</feature>
<feature type="transmembrane region" description="Helical" evidence="3">
    <location>
        <begin position="67"/>
        <end position="88"/>
    </location>
</feature>
<evidence type="ECO:0000313" key="5">
    <source>
        <dbReference type="EMBL" id="MDR6865944.1"/>
    </source>
</evidence>